<dbReference type="GO" id="GO:0007165">
    <property type="term" value="P:signal transduction"/>
    <property type="evidence" value="ECO:0007669"/>
    <property type="project" value="InterPro"/>
</dbReference>
<dbReference type="Gene3D" id="2.40.50.180">
    <property type="entry name" value="CheA-289, Domain 4"/>
    <property type="match status" value="1"/>
</dbReference>
<dbReference type="InterPro" id="IPR036061">
    <property type="entry name" value="CheW-like_dom_sf"/>
</dbReference>
<evidence type="ECO:0000259" key="1">
    <source>
        <dbReference type="PROSITE" id="PS50851"/>
    </source>
</evidence>
<dbReference type="GO" id="GO:0006935">
    <property type="term" value="P:chemotaxis"/>
    <property type="evidence" value="ECO:0007669"/>
    <property type="project" value="InterPro"/>
</dbReference>
<evidence type="ECO:0000313" key="2">
    <source>
        <dbReference type="EMBL" id="SEH12213.1"/>
    </source>
</evidence>
<dbReference type="PROSITE" id="PS50851">
    <property type="entry name" value="CHEW"/>
    <property type="match status" value="1"/>
</dbReference>
<dbReference type="EMBL" id="FNWL01000001">
    <property type="protein sequence ID" value="SEH12213.1"/>
    <property type="molecule type" value="Genomic_DNA"/>
</dbReference>
<evidence type="ECO:0000313" key="3">
    <source>
        <dbReference type="Proteomes" id="UP000199112"/>
    </source>
</evidence>
<dbReference type="Gene3D" id="2.30.30.40">
    <property type="entry name" value="SH3 Domains"/>
    <property type="match status" value="1"/>
</dbReference>
<reference evidence="3" key="1">
    <citation type="submission" date="2016-10" db="EMBL/GenBank/DDBJ databases">
        <authorList>
            <person name="Varghese N."/>
            <person name="Submissions S."/>
        </authorList>
    </citation>
    <scope>NUCLEOTIDE SEQUENCE [LARGE SCALE GENOMIC DNA]</scope>
    <source>
        <strain evidence="3">CGMCC 1.8981</strain>
    </source>
</reference>
<dbReference type="InterPro" id="IPR002545">
    <property type="entry name" value="CheW-lke_dom"/>
</dbReference>
<proteinExistence type="predicted"/>
<dbReference type="AlphaFoldDB" id="A0A1H6FQT5"/>
<dbReference type="SUPFAM" id="SSF50341">
    <property type="entry name" value="CheW-like"/>
    <property type="match status" value="1"/>
</dbReference>
<keyword evidence="3" id="KW-1185">Reference proteome</keyword>
<feature type="domain" description="CheW-like" evidence="1">
    <location>
        <begin position="13"/>
        <end position="152"/>
    </location>
</feature>
<accession>A0A1H6FQT5</accession>
<gene>
    <name evidence="2" type="ORF">SAMN04487967_0706</name>
</gene>
<organism evidence="2 3">
    <name type="scientific">Natronorubrum sediminis</name>
    <dbReference type="NCBI Taxonomy" id="640943"/>
    <lineage>
        <taxon>Archaea</taxon>
        <taxon>Methanobacteriati</taxon>
        <taxon>Methanobacteriota</taxon>
        <taxon>Stenosarchaea group</taxon>
        <taxon>Halobacteria</taxon>
        <taxon>Halobacteriales</taxon>
        <taxon>Natrialbaceae</taxon>
        <taxon>Natronorubrum</taxon>
    </lineage>
</organism>
<dbReference type="SMART" id="SM00260">
    <property type="entry name" value="CheW"/>
    <property type="match status" value="1"/>
</dbReference>
<dbReference type="OrthoDB" id="115049at2157"/>
<dbReference type="RefSeq" id="WP_090505180.1">
    <property type="nucleotide sequence ID" value="NZ_FNWL01000001.1"/>
</dbReference>
<sequence>MPSSPPPDDTNERVTVLTFDLTDDRYCVDADTVASVFGVSDDEALADASDPWNAGSVTVDGTHVQVVDLPRAFSSAARTTSRVDEPKLIVFAPSDDTERTHGWLVDEVDVTKRVQPADLEATQTGTGLAHVKGRIEIGDEDVIWLDERAIHE</sequence>
<dbReference type="Proteomes" id="UP000199112">
    <property type="component" value="Unassembled WGS sequence"/>
</dbReference>
<name>A0A1H6FQT5_9EURY</name>
<protein>
    <submittedName>
        <fullName evidence="2">Purine-binding chemotaxis protein CheW</fullName>
    </submittedName>
</protein>
<dbReference type="Pfam" id="PF01584">
    <property type="entry name" value="CheW"/>
    <property type="match status" value="1"/>
</dbReference>